<accession>A0A401UM62</accession>
<proteinExistence type="predicted"/>
<evidence type="ECO:0000256" key="3">
    <source>
        <dbReference type="ARBA" id="ARBA00022692"/>
    </source>
</evidence>
<keyword evidence="10" id="KW-1185">Reference proteome</keyword>
<keyword evidence="2" id="KW-0813">Transport</keyword>
<dbReference type="AlphaFoldDB" id="A0A401UM62"/>
<evidence type="ECO:0000256" key="1">
    <source>
        <dbReference type="ARBA" id="ARBA00004370"/>
    </source>
</evidence>
<feature type="domain" description="Cytochrome b561" evidence="8">
    <location>
        <begin position="1"/>
        <end position="120"/>
    </location>
</feature>
<dbReference type="GO" id="GO:0016020">
    <property type="term" value="C:membrane"/>
    <property type="evidence" value="ECO:0007669"/>
    <property type="project" value="UniProtKB-SubCell"/>
</dbReference>
<evidence type="ECO:0000256" key="6">
    <source>
        <dbReference type="ARBA" id="ARBA00023136"/>
    </source>
</evidence>
<dbReference type="InterPro" id="IPR006593">
    <property type="entry name" value="Cyt_b561/ferric_Rdtase_TM"/>
</dbReference>
<dbReference type="OrthoDB" id="5396526at2"/>
<evidence type="ECO:0000259" key="8">
    <source>
        <dbReference type="PROSITE" id="PS50939"/>
    </source>
</evidence>
<organism evidence="9 10">
    <name type="scientific">Clostridium tagluense</name>
    <dbReference type="NCBI Taxonomy" id="360422"/>
    <lineage>
        <taxon>Bacteria</taxon>
        <taxon>Bacillati</taxon>
        <taxon>Bacillota</taxon>
        <taxon>Clostridia</taxon>
        <taxon>Eubacteriales</taxon>
        <taxon>Clostridiaceae</taxon>
        <taxon>Clostridium</taxon>
    </lineage>
</organism>
<name>A0A401UM62_9CLOT</name>
<comment type="caution">
    <text evidence="9">The sequence shown here is derived from an EMBL/GenBank/DDBJ whole genome shotgun (WGS) entry which is preliminary data.</text>
</comment>
<feature type="transmembrane region" description="Helical" evidence="7">
    <location>
        <begin position="97"/>
        <end position="118"/>
    </location>
</feature>
<evidence type="ECO:0000313" key="9">
    <source>
        <dbReference type="EMBL" id="GCD10620.1"/>
    </source>
</evidence>
<feature type="transmembrane region" description="Helical" evidence="7">
    <location>
        <begin position="29"/>
        <end position="51"/>
    </location>
</feature>
<feature type="transmembrane region" description="Helical" evidence="7">
    <location>
        <begin position="63"/>
        <end position="85"/>
    </location>
</feature>
<keyword evidence="3 7" id="KW-0812">Transmembrane</keyword>
<dbReference type="InterPro" id="IPR023813">
    <property type="entry name" value="HsmA-like"/>
</dbReference>
<dbReference type="Proteomes" id="UP000287872">
    <property type="component" value="Unassembled WGS sequence"/>
</dbReference>
<protein>
    <recommendedName>
        <fullName evidence="8">Cytochrome b561 domain-containing protein</fullName>
    </recommendedName>
</protein>
<evidence type="ECO:0000256" key="7">
    <source>
        <dbReference type="SAM" id="Phobius"/>
    </source>
</evidence>
<gene>
    <name evidence="9" type="ORF">Ctaglu_22430</name>
</gene>
<dbReference type="NCBIfam" id="TIGR03987">
    <property type="entry name" value="HsmA family protein"/>
    <property type="match status" value="1"/>
</dbReference>
<dbReference type="PROSITE" id="PS50939">
    <property type="entry name" value="CYTOCHROME_B561"/>
    <property type="match status" value="1"/>
</dbReference>
<evidence type="ECO:0000256" key="4">
    <source>
        <dbReference type="ARBA" id="ARBA00022982"/>
    </source>
</evidence>
<evidence type="ECO:0000313" key="10">
    <source>
        <dbReference type="Proteomes" id="UP000287872"/>
    </source>
</evidence>
<keyword evidence="6 7" id="KW-0472">Membrane</keyword>
<dbReference type="EMBL" id="BHYK01000011">
    <property type="protein sequence ID" value="GCD10620.1"/>
    <property type="molecule type" value="Genomic_DNA"/>
</dbReference>
<evidence type="ECO:0000256" key="2">
    <source>
        <dbReference type="ARBA" id="ARBA00022448"/>
    </source>
</evidence>
<dbReference type="RefSeq" id="WP_125001561.1">
    <property type="nucleotide sequence ID" value="NZ_BHYK01000011.1"/>
</dbReference>
<keyword evidence="5 7" id="KW-1133">Transmembrane helix</keyword>
<evidence type="ECO:0000256" key="5">
    <source>
        <dbReference type="ARBA" id="ARBA00022989"/>
    </source>
</evidence>
<keyword evidence="4" id="KW-0249">Electron transport</keyword>
<feature type="transmembrane region" description="Helical" evidence="7">
    <location>
        <begin position="6"/>
        <end position="22"/>
    </location>
</feature>
<comment type="subcellular location">
    <subcellularLocation>
        <location evidence="1">Membrane</location>
    </subcellularLocation>
</comment>
<reference evidence="9 10" key="1">
    <citation type="submission" date="2018-11" db="EMBL/GenBank/DDBJ databases">
        <title>Genome sequencing and assembly of Clostridium tagluense strain A121.</title>
        <authorList>
            <person name="Murakami T."/>
            <person name="Segawa T."/>
            <person name="Shcherbakova V.A."/>
            <person name="Mori H."/>
            <person name="Yoshimura Y."/>
        </authorList>
    </citation>
    <scope>NUCLEOTIDE SEQUENCE [LARGE SCALE GENOMIC DNA]</scope>
    <source>
        <strain evidence="9 10">A121</strain>
    </source>
</reference>
<sequence>MLVFSIILVSLALIIYTISILNEYRRKTLLPWHAIMFCIGFIFDVSGTFIMNKLGGNKLPAGVHGILGYIALLLMLINAIGAIFILSKKYKNLLAKFYKFSLFSWIVWMVSYILGMLMHM</sequence>